<dbReference type="InterPro" id="IPR005101">
    <property type="entry name" value="Cryptochr/Photolyase_FAD-bd"/>
</dbReference>
<organism evidence="8 9">
    <name type="scientific">Dentipellis fragilis</name>
    <dbReference type="NCBI Taxonomy" id="205917"/>
    <lineage>
        <taxon>Eukaryota</taxon>
        <taxon>Fungi</taxon>
        <taxon>Dikarya</taxon>
        <taxon>Basidiomycota</taxon>
        <taxon>Agaricomycotina</taxon>
        <taxon>Agaricomycetes</taxon>
        <taxon>Russulales</taxon>
        <taxon>Hericiaceae</taxon>
        <taxon>Dentipellis</taxon>
    </lineage>
</organism>
<evidence type="ECO:0000256" key="2">
    <source>
        <dbReference type="ARBA" id="ARBA00022630"/>
    </source>
</evidence>
<dbReference type="OrthoDB" id="435881at2759"/>
<dbReference type="InterPro" id="IPR014729">
    <property type="entry name" value="Rossmann-like_a/b/a_fold"/>
</dbReference>
<comment type="cofactor">
    <cofactor evidence="4">
        <name>FAD</name>
        <dbReference type="ChEBI" id="CHEBI:57692"/>
    </cofactor>
    <text evidence="4">Binds 1 FAD per subunit.</text>
</comment>
<evidence type="ECO:0000256" key="4">
    <source>
        <dbReference type="PIRSR" id="PIRSR602081-1"/>
    </source>
</evidence>
<dbReference type="PROSITE" id="PS51645">
    <property type="entry name" value="PHR_CRY_ALPHA_BETA"/>
    <property type="match status" value="1"/>
</dbReference>
<feature type="site" description="Electron transfer via tryptophanyl radical" evidence="5">
    <location>
        <position position="384"/>
    </location>
</feature>
<evidence type="ECO:0000256" key="5">
    <source>
        <dbReference type="PIRSR" id="PIRSR602081-2"/>
    </source>
</evidence>
<dbReference type="GO" id="GO:0005737">
    <property type="term" value="C:cytoplasm"/>
    <property type="evidence" value="ECO:0007669"/>
    <property type="project" value="TreeGrafter"/>
</dbReference>
<dbReference type="AlphaFoldDB" id="A0A4Y9YCP7"/>
<dbReference type="InterPro" id="IPR036155">
    <property type="entry name" value="Crypto/Photolyase_N_sf"/>
</dbReference>
<dbReference type="SUPFAM" id="SSF52425">
    <property type="entry name" value="Cryptochrome/photolyase, N-terminal domain"/>
    <property type="match status" value="1"/>
</dbReference>
<dbReference type="Proteomes" id="UP000298327">
    <property type="component" value="Unassembled WGS sequence"/>
</dbReference>
<feature type="site" description="Electron transfer via tryptophanyl radical" evidence="5">
    <location>
        <position position="312"/>
    </location>
</feature>
<dbReference type="Pfam" id="PF03441">
    <property type="entry name" value="FAD_binding_7"/>
    <property type="match status" value="1"/>
</dbReference>
<dbReference type="GO" id="GO:0032922">
    <property type="term" value="P:circadian regulation of gene expression"/>
    <property type="evidence" value="ECO:0007669"/>
    <property type="project" value="TreeGrafter"/>
</dbReference>
<dbReference type="InterPro" id="IPR036134">
    <property type="entry name" value="Crypto/Photolyase_FAD-like_sf"/>
</dbReference>
<evidence type="ECO:0000313" key="9">
    <source>
        <dbReference type="Proteomes" id="UP000298327"/>
    </source>
</evidence>
<dbReference type="GO" id="GO:0043153">
    <property type="term" value="P:entrainment of circadian clock by photoperiod"/>
    <property type="evidence" value="ECO:0007669"/>
    <property type="project" value="TreeGrafter"/>
</dbReference>
<keyword evidence="2 4" id="KW-0285">Flavoprotein</keyword>
<comment type="similarity">
    <text evidence="1">Belongs to the DNA photolyase class-1 family.</text>
</comment>
<dbReference type="GO" id="GO:0005634">
    <property type="term" value="C:nucleus"/>
    <property type="evidence" value="ECO:0007669"/>
    <property type="project" value="TreeGrafter"/>
</dbReference>
<evidence type="ECO:0000256" key="6">
    <source>
        <dbReference type="SAM" id="MobiDB-lite"/>
    </source>
</evidence>
<evidence type="ECO:0000259" key="7">
    <source>
        <dbReference type="PROSITE" id="PS51645"/>
    </source>
</evidence>
<keyword evidence="3 4" id="KW-0274">FAD</keyword>
<comment type="caution">
    <text evidence="8">The sequence shown here is derived from an EMBL/GenBank/DDBJ whole genome shotgun (WGS) entry which is preliminary data.</text>
</comment>
<feature type="binding site" evidence="4">
    <location>
        <begin position="236"/>
        <end position="240"/>
    </location>
    <ligand>
        <name>FAD</name>
        <dbReference type="ChEBI" id="CHEBI:57692"/>
    </ligand>
</feature>
<gene>
    <name evidence="8" type="ORF">EVG20_g7869</name>
</gene>
<dbReference type="GO" id="GO:0003677">
    <property type="term" value="F:DNA binding"/>
    <property type="evidence" value="ECO:0007669"/>
    <property type="project" value="TreeGrafter"/>
</dbReference>
<keyword evidence="9" id="KW-1185">Reference proteome</keyword>
<evidence type="ECO:0000256" key="1">
    <source>
        <dbReference type="ARBA" id="ARBA00005862"/>
    </source>
</evidence>
<feature type="binding site" evidence="4">
    <location>
        <begin position="280"/>
        <end position="288"/>
    </location>
    <ligand>
        <name>FAD</name>
        <dbReference type="ChEBI" id="CHEBI:57692"/>
    </ligand>
</feature>
<dbReference type="Gene3D" id="1.10.579.10">
    <property type="entry name" value="DNA Cyclobutane Dipyrimidine Photolyase, subunit A, domain 3"/>
    <property type="match status" value="1"/>
</dbReference>
<dbReference type="Gene3D" id="1.25.40.80">
    <property type="match status" value="1"/>
</dbReference>
<reference evidence="8 9" key="1">
    <citation type="submission" date="2019-02" db="EMBL/GenBank/DDBJ databases">
        <title>Genome sequencing of the rare red list fungi Dentipellis fragilis.</title>
        <authorList>
            <person name="Buettner E."/>
            <person name="Kellner H."/>
        </authorList>
    </citation>
    <scope>NUCLEOTIDE SEQUENCE [LARGE SCALE GENOMIC DNA]</scope>
    <source>
        <strain evidence="8 9">DSM 105465</strain>
    </source>
</reference>
<dbReference type="Pfam" id="PF00875">
    <property type="entry name" value="DNA_photolyase"/>
    <property type="match status" value="1"/>
</dbReference>
<feature type="region of interest" description="Disordered" evidence="6">
    <location>
        <begin position="550"/>
        <end position="601"/>
    </location>
</feature>
<feature type="site" description="Electron transfer via tryptophanyl radical" evidence="5">
    <location>
        <position position="407"/>
    </location>
</feature>
<protein>
    <recommendedName>
        <fullName evidence="7">Photolyase/cryptochrome alpha/beta domain-containing protein</fullName>
    </recommendedName>
</protein>
<dbReference type="InterPro" id="IPR002081">
    <property type="entry name" value="Cryptochrome/DNA_photolyase_1"/>
</dbReference>
<dbReference type="PANTHER" id="PTHR11455:SF9">
    <property type="entry name" value="CRYPTOCHROME CIRCADIAN CLOCK 5 ISOFORM X1"/>
    <property type="match status" value="1"/>
</dbReference>
<dbReference type="PANTHER" id="PTHR11455">
    <property type="entry name" value="CRYPTOCHROME"/>
    <property type="match status" value="1"/>
</dbReference>
<sequence length="601" mass="66807">MSTTSPRVLYWSRTDLRTHDSPALHAALSLQPPPARATRGARAVLPRLFEEWRITHLVFEKDTDSYAAERDKEIVELAKEAGVEVVVETGRTLWDPEEVVKAHGGKPTMSLSAFMKATKTLSDPSEPLPVPDSLPDPGELTLSFENEKPSDDYDLNEVHRCSHPDESYVGIRGPKDDFSVPTLEELGIPEPSVTTPHRGGESIALKNLADLLENKEYIATFQKPQTPPTAFEPASTTLLSPHLHFGSLSVRKFLYDVQRATEAYSGPKKASQPPTNLPGQLYFRDMYFAAQHAIGPAFAGTVGNPTTRYIPWHLPSSIPPSPTTPYTIDSPTAHAWFLRWAWGITGFPFVDALMRQLRQEGWIHHLGRHMVACFLTRGGAYVDWERGAEVFAELLLDHEPACNAGNWMWLSCTAFFAQYYRCYSPVAFGKKWDKSGDFVRRYVPELAAFPDKYIYEPHLAPEETQKKAGCVVKPLEEGILPDLGVAHAPPPPPGGDLLPLKSQHLGEKYYPSPMFDFAERRDFCIARMKEAYKAGLHGDDPRVLDGKARDELFGGLDDPDSNGDETGGGQEKDGSTLKRKRTSGSNAQGNLSGWLKKGRKD</sequence>
<feature type="domain" description="Photolyase/cryptochrome alpha/beta" evidence="7">
    <location>
        <begin position="1"/>
        <end position="93"/>
    </location>
</feature>
<accession>A0A4Y9YCP7</accession>
<dbReference type="STRING" id="205917.A0A4Y9YCP7"/>
<dbReference type="EMBL" id="SEOQ01000632">
    <property type="protein sequence ID" value="TFY59231.1"/>
    <property type="molecule type" value="Genomic_DNA"/>
</dbReference>
<dbReference type="SUPFAM" id="SSF48173">
    <property type="entry name" value="Cryptochrome/photolyase FAD-binding domain"/>
    <property type="match status" value="1"/>
</dbReference>
<evidence type="ECO:0000313" key="8">
    <source>
        <dbReference type="EMBL" id="TFY59231.1"/>
    </source>
</evidence>
<proteinExistence type="inferred from homology"/>
<name>A0A4Y9YCP7_9AGAM</name>
<dbReference type="Gene3D" id="3.40.50.620">
    <property type="entry name" value="HUPs"/>
    <property type="match status" value="2"/>
</dbReference>
<dbReference type="InterPro" id="IPR006050">
    <property type="entry name" value="DNA_photolyase_N"/>
</dbReference>
<evidence type="ECO:0000256" key="3">
    <source>
        <dbReference type="ARBA" id="ARBA00022827"/>
    </source>
</evidence>
<dbReference type="GO" id="GO:0003904">
    <property type="term" value="F:deoxyribodipyrimidine photo-lyase activity"/>
    <property type="evidence" value="ECO:0007669"/>
    <property type="project" value="TreeGrafter"/>
</dbReference>
<dbReference type="GO" id="GO:0071949">
    <property type="term" value="F:FAD binding"/>
    <property type="evidence" value="ECO:0007669"/>
    <property type="project" value="TreeGrafter"/>
</dbReference>